<keyword evidence="5 8" id="KW-0812">Transmembrane</keyword>
<feature type="transmembrane region" description="Helical" evidence="9">
    <location>
        <begin position="63"/>
        <end position="83"/>
    </location>
</feature>
<reference evidence="11" key="1">
    <citation type="journal article" date="2019" name="Int. J. Syst. Evol. Microbiol.">
        <title>The Global Catalogue of Microorganisms (GCM) 10K type strain sequencing project: providing services to taxonomists for standard genome sequencing and annotation.</title>
        <authorList>
            <consortium name="The Broad Institute Genomics Platform"/>
            <consortium name="The Broad Institute Genome Sequencing Center for Infectious Disease"/>
            <person name="Wu L."/>
            <person name="Ma J."/>
        </authorList>
    </citation>
    <scope>NUCLEOTIDE SEQUENCE [LARGE SCALE GENOMIC DNA]</scope>
    <source>
        <strain evidence="11">CCUG 67170</strain>
    </source>
</reference>
<evidence type="ECO:0000256" key="4">
    <source>
        <dbReference type="ARBA" id="ARBA00022475"/>
    </source>
</evidence>
<evidence type="ECO:0000313" key="10">
    <source>
        <dbReference type="EMBL" id="MFC3928264.1"/>
    </source>
</evidence>
<dbReference type="Gene3D" id="1.10.3470.10">
    <property type="entry name" value="ABC transporter involved in vitamin B12 uptake, BtuC"/>
    <property type="match status" value="1"/>
</dbReference>
<dbReference type="Proteomes" id="UP001595807">
    <property type="component" value="Unassembled WGS sequence"/>
</dbReference>
<evidence type="ECO:0000256" key="3">
    <source>
        <dbReference type="ARBA" id="ARBA00022448"/>
    </source>
</evidence>
<feature type="transmembrane region" description="Helical" evidence="9">
    <location>
        <begin position="95"/>
        <end position="113"/>
    </location>
</feature>
<gene>
    <name evidence="10" type="ORF">ACFORF_06755</name>
</gene>
<dbReference type="PANTHER" id="PTHR30477">
    <property type="entry name" value="ABC-TRANSPORTER METAL-BINDING PROTEIN"/>
    <property type="match status" value="1"/>
</dbReference>
<keyword evidence="11" id="KW-1185">Reference proteome</keyword>
<keyword evidence="4" id="KW-1003">Cell membrane</keyword>
<dbReference type="Pfam" id="PF00950">
    <property type="entry name" value="ABC-3"/>
    <property type="match status" value="1"/>
</dbReference>
<feature type="transmembrane region" description="Helical" evidence="9">
    <location>
        <begin position="12"/>
        <end position="32"/>
    </location>
</feature>
<evidence type="ECO:0000256" key="7">
    <source>
        <dbReference type="ARBA" id="ARBA00023136"/>
    </source>
</evidence>
<dbReference type="InterPro" id="IPR001626">
    <property type="entry name" value="ABC_TroCD"/>
</dbReference>
<evidence type="ECO:0000256" key="5">
    <source>
        <dbReference type="ARBA" id="ARBA00022692"/>
    </source>
</evidence>
<feature type="transmembrane region" description="Helical" evidence="9">
    <location>
        <begin position="206"/>
        <end position="222"/>
    </location>
</feature>
<dbReference type="PROSITE" id="PS51257">
    <property type="entry name" value="PROKAR_LIPOPROTEIN"/>
    <property type="match status" value="1"/>
</dbReference>
<dbReference type="InterPro" id="IPR037294">
    <property type="entry name" value="ABC_BtuC-like"/>
</dbReference>
<proteinExistence type="inferred from homology"/>
<comment type="subcellular location">
    <subcellularLocation>
        <location evidence="1 8">Cell membrane</location>
        <topology evidence="1 8">Multi-pass membrane protein</topology>
    </subcellularLocation>
</comment>
<evidence type="ECO:0000256" key="8">
    <source>
        <dbReference type="RuleBase" id="RU003943"/>
    </source>
</evidence>
<feature type="transmembrane region" description="Helical" evidence="9">
    <location>
        <begin position="182"/>
        <end position="200"/>
    </location>
</feature>
<evidence type="ECO:0000256" key="2">
    <source>
        <dbReference type="ARBA" id="ARBA00008034"/>
    </source>
</evidence>
<evidence type="ECO:0000313" key="11">
    <source>
        <dbReference type="Proteomes" id="UP001595807"/>
    </source>
</evidence>
<sequence>MDLLRDYSFWTVALGTVFLALAASCVGTITVLTKQSLVGDMVGHASYPGVVFAYMVFQSRQPILLMLGAMLSGYLSYGLVYWVSRHYRQSLTNGLALVSAGFFGLGMVLKQFVQGNAHFVNASQAGLQTYLFGQAAFIQKDDVFLILAMATVCLILFVVHYQQFRLYLFDPVFAQTHGIRIGWLKQLTILMMVGLIAVGLKVVGAILMSSFLIAPAVFGLLLGKSYPRALLWSASLGMGAAFVGTYVSSLVSGLSTGPSIIVTMTGVTLLAYFGQLAMKGGRVHG</sequence>
<keyword evidence="7 9" id="KW-0472">Membrane</keyword>
<accession>A0ABV8CVU2</accession>
<comment type="caution">
    <text evidence="10">The sequence shown here is derived from an EMBL/GenBank/DDBJ whole genome shotgun (WGS) entry which is preliminary data.</text>
</comment>
<feature type="transmembrane region" description="Helical" evidence="9">
    <location>
        <begin position="143"/>
        <end position="161"/>
    </location>
</feature>
<dbReference type="RefSeq" id="WP_380426653.1">
    <property type="nucleotide sequence ID" value="NZ_JBHRZV010000049.1"/>
</dbReference>
<name>A0ABV8CVU2_9STRE</name>
<feature type="transmembrane region" description="Helical" evidence="9">
    <location>
        <begin position="259"/>
        <end position="278"/>
    </location>
</feature>
<keyword evidence="3 8" id="KW-0813">Transport</keyword>
<evidence type="ECO:0000256" key="1">
    <source>
        <dbReference type="ARBA" id="ARBA00004651"/>
    </source>
</evidence>
<dbReference type="PANTHER" id="PTHR30477:SF3">
    <property type="entry name" value="METAL TRANSPORT SYSTEM MEMBRANE PROTEIN CT_069-RELATED"/>
    <property type="match status" value="1"/>
</dbReference>
<organism evidence="10 11">
    <name type="scientific">Streptococcus caprae</name>
    <dbReference type="NCBI Taxonomy" id="1640501"/>
    <lineage>
        <taxon>Bacteria</taxon>
        <taxon>Bacillati</taxon>
        <taxon>Bacillota</taxon>
        <taxon>Bacilli</taxon>
        <taxon>Lactobacillales</taxon>
        <taxon>Streptococcaceae</taxon>
        <taxon>Streptococcus</taxon>
    </lineage>
</organism>
<protein>
    <submittedName>
        <fullName evidence="10">Metal ABC transporter permease</fullName>
    </submittedName>
</protein>
<feature type="transmembrane region" description="Helical" evidence="9">
    <location>
        <begin position="229"/>
        <end position="247"/>
    </location>
</feature>
<evidence type="ECO:0000256" key="9">
    <source>
        <dbReference type="SAM" id="Phobius"/>
    </source>
</evidence>
<comment type="similarity">
    <text evidence="2 8">Belongs to the ABC-3 integral membrane protein family.</text>
</comment>
<dbReference type="EMBL" id="JBHRZV010000049">
    <property type="protein sequence ID" value="MFC3928264.1"/>
    <property type="molecule type" value="Genomic_DNA"/>
</dbReference>
<keyword evidence="6 9" id="KW-1133">Transmembrane helix</keyword>
<evidence type="ECO:0000256" key="6">
    <source>
        <dbReference type="ARBA" id="ARBA00022989"/>
    </source>
</evidence>
<dbReference type="SUPFAM" id="SSF81345">
    <property type="entry name" value="ABC transporter involved in vitamin B12 uptake, BtuC"/>
    <property type="match status" value="1"/>
</dbReference>